<protein>
    <submittedName>
        <fullName evidence="1">Uncharacterized protein</fullName>
    </submittedName>
</protein>
<name>A0A6A5WC57_9PLEO</name>
<keyword evidence="2" id="KW-1185">Reference proteome</keyword>
<organism evidence="1 2">
    <name type="scientific">Amniculicola lignicola CBS 123094</name>
    <dbReference type="NCBI Taxonomy" id="1392246"/>
    <lineage>
        <taxon>Eukaryota</taxon>
        <taxon>Fungi</taxon>
        <taxon>Dikarya</taxon>
        <taxon>Ascomycota</taxon>
        <taxon>Pezizomycotina</taxon>
        <taxon>Dothideomycetes</taxon>
        <taxon>Pleosporomycetidae</taxon>
        <taxon>Pleosporales</taxon>
        <taxon>Amniculicolaceae</taxon>
        <taxon>Amniculicola</taxon>
    </lineage>
</organism>
<sequence>MARARRHGGSSGCAGVLCWEWGIAQRTGPWCCSRRVRVRVRVPGRFTARVLPLRGGTSPEAAVTSHVNDLGRLPGITSARQTRPQTTAALV</sequence>
<evidence type="ECO:0000313" key="2">
    <source>
        <dbReference type="Proteomes" id="UP000799779"/>
    </source>
</evidence>
<dbReference type="AlphaFoldDB" id="A0A6A5WC57"/>
<accession>A0A6A5WC57</accession>
<gene>
    <name evidence="1" type="ORF">P154DRAFT_225957</name>
</gene>
<reference evidence="1" key="1">
    <citation type="journal article" date="2020" name="Stud. Mycol.">
        <title>101 Dothideomycetes genomes: a test case for predicting lifestyles and emergence of pathogens.</title>
        <authorList>
            <person name="Haridas S."/>
            <person name="Albert R."/>
            <person name="Binder M."/>
            <person name="Bloem J."/>
            <person name="Labutti K."/>
            <person name="Salamov A."/>
            <person name="Andreopoulos B."/>
            <person name="Baker S."/>
            <person name="Barry K."/>
            <person name="Bills G."/>
            <person name="Bluhm B."/>
            <person name="Cannon C."/>
            <person name="Castanera R."/>
            <person name="Culley D."/>
            <person name="Daum C."/>
            <person name="Ezra D."/>
            <person name="Gonzalez J."/>
            <person name="Henrissat B."/>
            <person name="Kuo A."/>
            <person name="Liang C."/>
            <person name="Lipzen A."/>
            <person name="Lutzoni F."/>
            <person name="Magnuson J."/>
            <person name="Mondo S."/>
            <person name="Nolan M."/>
            <person name="Ohm R."/>
            <person name="Pangilinan J."/>
            <person name="Park H.-J."/>
            <person name="Ramirez L."/>
            <person name="Alfaro M."/>
            <person name="Sun H."/>
            <person name="Tritt A."/>
            <person name="Yoshinaga Y."/>
            <person name="Zwiers L.-H."/>
            <person name="Turgeon B."/>
            <person name="Goodwin S."/>
            <person name="Spatafora J."/>
            <person name="Crous P."/>
            <person name="Grigoriev I."/>
        </authorList>
    </citation>
    <scope>NUCLEOTIDE SEQUENCE</scope>
    <source>
        <strain evidence="1">CBS 123094</strain>
    </source>
</reference>
<evidence type="ECO:0000313" key="1">
    <source>
        <dbReference type="EMBL" id="KAF1999450.1"/>
    </source>
</evidence>
<dbReference type="Proteomes" id="UP000799779">
    <property type="component" value="Unassembled WGS sequence"/>
</dbReference>
<proteinExistence type="predicted"/>
<dbReference type="EMBL" id="ML977595">
    <property type="protein sequence ID" value="KAF1999450.1"/>
    <property type="molecule type" value="Genomic_DNA"/>
</dbReference>